<reference evidence="2" key="1">
    <citation type="submission" date="2025-08" db="UniProtKB">
        <authorList>
            <consortium name="RefSeq"/>
        </authorList>
    </citation>
    <scope>IDENTIFICATION</scope>
</reference>
<dbReference type="OrthoDB" id="6052305at2759"/>
<organism evidence="1 2">
    <name type="scientific">Biomphalaria glabrata</name>
    <name type="common">Bloodfluke planorb</name>
    <name type="synonym">Freshwater snail</name>
    <dbReference type="NCBI Taxonomy" id="6526"/>
    <lineage>
        <taxon>Eukaryota</taxon>
        <taxon>Metazoa</taxon>
        <taxon>Spiralia</taxon>
        <taxon>Lophotrochozoa</taxon>
        <taxon>Mollusca</taxon>
        <taxon>Gastropoda</taxon>
        <taxon>Heterobranchia</taxon>
        <taxon>Euthyneura</taxon>
        <taxon>Panpulmonata</taxon>
        <taxon>Hygrophila</taxon>
        <taxon>Lymnaeoidea</taxon>
        <taxon>Planorbidae</taxon>
        <taxon>Biomphalaria</taxon>
    </lineage>
</organism>
<evidence type="ECO:0000313" key="2">
    <source>
        <dbReference type="RefSeq" id="XP_055867375.1"/>
    </source>
</evidence>
<dbReference type="GeneID" id="106070755"/>
<gene>
    <name evidence="2" type="primary">LOC106070755</name>
</gene>
<accession>A0A9W2YXB3</accession>
<dbReference type="RefSeq" id="XP_055867375.1">
    <property type="nucleotide sequence ID" value="XM_056011400.1"/>
</dbReference>
<keyword evidence="1" id="KW-1185">Reference proteome</keyword>
<protein>
    <submittedName>
        <fullName evidence="2">Uncharacterized protein LOC106070755</fullName>
    </submittedName>
</protein>
<name>A0A9W2YXB3_BIOGL</name>
<dbReference type="AlphaFoldDB" id="A0A9W2YXB3"/>
<dbReference type="Proteomes" id="UP001165740">
    <property type="component" value="Chromosome 14"/>
</dbReference>
<sequence length="188" mass="21753">MSDSNNHRGCCHSTSGSSRLLNVSNKHLLVCSVGNQIDQQQNPYVLTYEQNYRLSPLNTNDINCARHGVKCQYTEHEFRKATQMTVPKANVTSACTELFRSDLYNIKNRHFDGSKVVFRKAKPIAARMTFKCEQRIYQNGQQQPTPSDISSRYRPVHPLFFRNISSQMWRNPDRKPQLPQLTCRGSYH</sequence>
<proteinExistence type="predicted"/>
<evidence type="ECO:0000313" key="1">
    <source>
        <dbReference type="Proteomes" id="UP001165740"/>
    </source>
</evidence>